<comment type="caution">
    <text evidence="1">The sequence shown here is derived from an EMBL/GenBank/DDBJ whole genome shotgun (WGS) entry which is preliminary data.</text>
</comment>
<evidence type="ECO:0000313" key="1">
    <source>
        <dbReference type="EMBL" id="PNS11948.1"/>
    </source>
</evidence>
<dbReference type="OrthoDB" id="6480168at2"/>
<dbReference type="SUPFAM" id="SSF48452">
    <property type="entry name" value="TPR-like"/>
    <property type="match status" value="1"/>
</dbReference>
<reference evidence="2" key="1">
    <citation type="submission" date="2017-09" db="EMBL/GenBank/DDBJ databases">
        <authorList>
            <person name="Palmer M."/>
            <person name="Steenkamp E.T."/>
            <person name="Coetzee M.P."/>
            <person name="Avontuur J.R."/>
            <person name="Van Zyl E."/>
            <person name="Chan W.-Y."/>
            <person name="Blom J."/>
            <person name="Venter S.N."/>
        </authorList>
    </citation>
    <scope>NUCLEOTIDE SEQUENCE [LARGE SCALE GENOMIC DNA]</scope>
    <source>
        <strain evidence="2">QC88-366</strain>
    </source>
</reference>
<sequence length="179" mass="20375">MAQYYYQTGDYKSSLDYLQPLYNQPDMEIYSLQARNRIALGDYVQALQVTDKMMQRAPKNAEAWNLRGIALALSGRQDEGQQAIKQSRTLFIDDEIALNNLAVIAMMEQRYQEVVGLLLPQYLHGKKQKPLLHNLVLSLVKVGNHRYARDIIASENLSDRPDVLIDALARIAPDAQERG</sequence>
<organism evidence="1 2">
    <name type="scientific">Mixta theicola</name>
    <dbReference type="NCBI Taxonomy" id="1458355"/>
    <lineage>
        <taxon>Bacteria</taxon>
        <taxon>Pseudomonadati</taxon>
        <taxon>Pseudomonadota</taxon>
        <taxon>Gammaproteobacteria</taxon>
        <taxon>Enterobacterales</taxon>
        <taxon>Erwiniaceae</taxon>
        <taxon>Mixta</taxon>
    </lineage>
</organism>
<keyword evidence="2" id="KW-1185">Reference proteome</keyword>
<dbReference type="EMBL" id="NWUO01000006">
    <property type="protein sequence ID" value="PNS11948.1"/>
    <property type="molecule type" value="Genomic_DNA"/>
</dbReference>
<dbReference type="Proteomes" id="UP000236345">
    <property type="component" value="Unassembled WGS sequence"/>
</dbReference>
<dbReference type="AlphaFoldDB" id="A0A2K1QA87"/>
<protein>
    <submittedName>
        <fullName evidence="1">Tight adherance operon protein</fullName>
    </submittedName>
</protein>
<dbReference type="Gene3D" id="1.25.40.10">
    <property type="entry name" value="Tetratricopeptide repeat domain"/>
    <property type="match status" value="1"/>
</dbReference>
<accession>A0A2K1QA87</accession>
<gene>
    <name evidence="1" type="ORF">COO59_10165</name>
</gene>
<proteinExistence type="predicted"/>
<dbReference type="InterPro" id="IPR011990">
    <property type="entry name" value="TPR-like_helical_dom_sf"/>
</dbReference>
<name>A0A2K1QA87_9GAMM</name>
<evidence type="ECO:0000313" key="2">
    <source>
        <dbReference type="Proteomes" id="UP000236345"/>
    </source>
</evidence>